<feature type="signal peptide" evidence="2">
    <location>
        <begin position="1"/>
        <end position="21"/>
    </location>
</feature>
<name>A0A0D1DPH6_MYCMD</name>
<accession>A0A0D1DPH6</accession>
<feature type="region of interest" description="Disordered" evidence="1">
    <location>
        <begin position="40"/>
        <end position="78"/>
    </location>
</feature>
<keyword evidence="2" id="KW-0732">Signal</keyword>
<protein>
    <submittedName>
        <fullName evidence="3">Uncharacterized protein</fullName>
    </submittedName>
</protein>
<dbReference type="InParanoid" id="A0A0D1DPH6"/>
<dbReference type="RefSeq" id="XP_011392126.1">
    <property type="nucleotide sequence ID" value="XM_011393824.1"/>
</dbReference>
<evidence type="ECO:0000256" key="1">
    <source>
        <dbReference type="SAM" id="MobiDB-lite"/>
    </source>
</evidence>
<proteinExistence type="predicted"/>
<evidence type="ECO:0000313" key="4">
    <source>
        <dbReference type="Proteomes" id="UP000000561"/>
    </source>
</evidence>
<evidence type="ECO:0000313" key="3">
    <source>
        <dbReference type="EMBL" id="KIS66344.1"/>
    </source>
</evidence>
<dbReference type="GeneID" id="23566265"/>
<dbReference type="AlphaFoldDB" id="A0A0D1DPH6"/>
<keyword evidence="4" id="KW-1185">Reference proteome</keyword>
<gene>
    <name evidence="3" type="ORF">UMAG_10202</name>
</gene>
<dbReference type="VEuPathDB" id="FungiDB:UMAG_10202"/>
<sequence>MCWLSPSRVCTSLVLVMATTAFRTLVKKTKHVAKAQVSVTTQDETRKEMSADAEPVAESAAETSEQIEHGDGPTNSLSMTTRSLVHLFRGEEPEDADCTDKVAEPTIDEIRVDVFGLQNTDTDRPEFEASVARADEAETSLNRLRGQRLVQATRRTPSETKPEALRSLWSELNMMLSRCTQMKVICEAQCEGAVACMCVGA</sequence>
<dbReference type="KEGG" id="uma:UMAG_10202"/>
<dbReference type="EMBL" id="CM003158">
    <property type="protein sequence ID" value="KIS66344.1"/>
    <property type="molecule type" value="Genomic_DNA"/>
</dbReference>
<reference evidence="3 4" key="1">
    <citation type="journal article" date="2006" name="Nature">
        <title>Insights from the genome of the biotrophic fungal plant pathogen Ustilago maydis.</title>
        <authorList>
            <person name="Kamper J."/>
            <person name="Kahmann R."/>
            <person name="Bolker M."/>
            <person name="Ma L.J."/>
            <person name="Brefort T."/>
            <person name="Saville B.J."/>
            <person name="Banuett F."/>
            <person name="Kronstad J.W."/>
            <person name="Gold S.E."/>
            <person name="Muller O."/>
            <person name="Perlin M.H."/>
            <person name="Wosten H.A."/>
            <person name="de Vries R."/>
            <person name="Ruiz-Herrera J."/>
            <person name="Reynaga-Pena C.G."/>
            <person name="Snetselaar K."/>
            <person name="McCann M."/>
            <person name="Perez-Martin J."/>
            <person name="Feldbrugge M."/>
            <person name="Basse C.W."/>
            <person name="Steinberg G."/>
            <person name="Ibeas J.I."/>
            <person name="Holloman W."/>
            <person name="Guzman P."/>
            <person name="Farman M."/>
            <person name="Stajich J.E."/>
            <person name="Sentandreu R."/>
            <person name="Gonzalez-Prieto J.M."/>
            <person name="Kennell J.C."/>
            <person name="Molina L."/>
            <person name="Schirawski J."/>
            <person name="Mendoza-Mendoza A."/>
            <person name="Greilinger D."/>
            <person name="Munch K."/>
            <person name="Rossel N."/>
            <person name="Scherer M."/>
            <person name="Vranes M."/>
            <person name="Ladendorf O."/>
            <person name="Vincon V."/>
            <person name="Fuchs U."/>
            <person name="Sandrock B."/>
            <person name="Meng S."/>
            <person name="Ho E.C."/>
            <person name="Cahill M.J."/>
            <person name="Boyce K.J."/>
            <person name="Klose J."/>
            <person name="Klosterman S.J."/>
            <person name="Deelstra H.J."/>
            <person name="Ortiz-Castellanos L."/>
            <person name="Li W."/>
            <person name="Sanchez-Alonso P."/>
            <person name="Schreier P.H."/>
            <person name="Hauser-Hahn I."/>
            <person name="Vaupel M."/>
            <person name="Koopmann E."/>
            <person name="Friedrich G."/>
            <person name="Voss H."/>
            <person name="Schluter T."/>
            <person name="Margolis J."/>
            <person name="Platt D."/>
            <person name="Swimmer C."/>
            <person name="Gnirke A."/>
            <person name="Chen F."/>
            <person name="Vysotskaia V."/>
            <person name="Mannhaupt G."/>
            <person name="Guldener U."/>
            <person name="Munsterkotter M."/>
            <person name="Haase D."/>
            <person name="Oesterheld M."/>
            <person name="Mewes H.W."/>
            <person name="Mauceli E.W."/>
            <person name="DeCaprio D."/>
            <person name="Wade C.M."/>
            <person name="Butler J."/>
            <person name="Young S."/>
            <person name="Jaffe D.B."/>
            <person name="Calvo S."/>
            <person name="Nusbaum C."/>
            <person name="Galagan J."/>
            <person name="Birren B.W."/>
        </authorList>
    </citation>
    <scope>NUCLEOTIDE SEQUENCE [LARGE SCALE GENOMIC DNA]</scope>
    <source>
        <strain evidence="4">DSM 14603 / FGSC 9021 / UM521</strain>
    </source>
</reference>
<evidence type="ECO:0000256" key="2">
    <source>
        <dbReference type="SAM" id="SignalP"/>
    </source>
</evidence>
<organism evidence="3 4">
    <name type="scientific">Mycosarcoma maydis</name>
    <name type="common">Corn smut fungus</name>
    <name type="synonym">Ustilago maydis</name>
    <dbReference type="NCBI Taxonomy" id="5270"/>
    <lineage>
        <taxon>Eukaryota</taxon>
        <taxon>Fungi</taxon>
        <taxon>Dikarya</taxon>
        <taxon>Basidiomycota</taxon>
        <taxon>Ustilaginomycotina</taxon>
        <taxon>Ustilaginomycetes</taxon>
        <taxon>Ustilaginales</taxon>
        <taxon>Ustilaginaceae</taxon>
        <taxon>Mycosarcoma</taxon>
    </lineage>
</organism>
<feature type="chain" id="PRO_5002244879" evidence="2">
    <location>
        <begin position="22"/>
        <end position="201"/>
    </location>
</feature>
<dbReference type="Proteomes" id="UP000000561">
    <property type="component" value="Chromosome 19"/>
</dbReference>